<name>A0A6A6MNX6_HEVBR</name>
<dbReference type="Pfam" id="PF03171">
    <property type="entry name" value="2OG-FeII_Oxy"/>
    <property type="match status" value="1"/>
</dbReference>
<dbReference type="GO" id="GO:0016491">
    <property type="term" value="F:oxidoreductase activity"/>
    <property type="evidence" value="ECO:0007669"/>
    <property type="project" value="UniProtKB-KW"/>
</dbReference>
<evidence type="ECO:0000256" key="3">
    <source>
        <dbReference type="RuleBase" id="RU003682"/>
    </source>
</evidence>
<evidence type="ECO:0000259" key="4">
    <source>
        <dbReference type="PROSITE" id="PS51471"/>
    </source>
</evidence>
<evidence type="ECO:0000313" key="6">
    <source>
        <dbReference type="Proteomes" id="UP000467840"/>
    </source>
</evidence>
<dbReference type="InterPro" id="IPR044861">
    <property type="entry name" value="IPNS-like_FE2OG_OXY"/>
</dbReference>
<evidence type="ECO:0000313" key="5">
    <source>
        <dbReference type="EMBL" id="KAF2314235.1"/>
    </source>
</evidence>
<dbReference type="SUPFAM" id="SSF51197">
    <property type="entry name" value="Clavaminate synthase-like"/>
    <property type="match status" value="1"/>
</dbReference>
<dbReference type="GO" id="GO:0046872">
    <property type="term" value="F:metal ion binding"/>
    <property type="evidence" value="ECO:0007669"/>
    <property type="project" value="UniProtKB-KW"/>
</dbReference>
<keyword evidence="2 3" id="KW-0408">Iron</keyword>
<dbReference type="InterPro" id="IPR050231">
    <property type="entry name" value="Iron_ascorbate_oxido_reductase"/>
</dbReference>
<gene>
    <name evidence="5" type="ORF">GH714_024368</name>
</gene>
<keyword evidence="6" id="KW-1185">Reference proteome</keyword>
<sequence length="299" mass="33940">MSIDPPFQETCNALFKGPFVRAEDEKFVVVEECELPLIDMKCLTLGQKEREKCIKKMAEAASEWGFFQVVNHGISQELSLGNPDATCLRQFSWSEALHISLADISRMDGYKTTLRSTIEAFAGTAATLAQSLAETLAQNLGVKSNYFGEYCTPNTSYLRMNRYPPCPFFSDQVCGLMPHTDSDFLTIIYQDQTGGLQLKKQGRWLTVRPNPQSVIINIGDLFQVLSNNVFRSMEHRVLAPKQVERFSVAYFYCPSYDAVIQCYGKPAMYRKFSFREYKQQIQKDVQATGDKVGVSRFLL</sequence>
<keyword evidence="1 3" id="KW-0479">Metal-binding</keyword>
<dbReference type="Gene3D" id="2.60.120.330">
    <property type="entry name" value="B-lactam Antibiotic, Isopenicillin N Synthase, Chain"/>
    <property type="match status" value="2"/>
</dbReference>
<comment type="similarity">
    <text evidence="3">Belongs to the iron/ascorbate-dependent oxidoreductase family.</text>
</comment>
<feature type="domain" description="Fe2OG dioxygenase" evidence="4">
    <location>
        <begin position="153"/>
        <end position="254"/>
    </location>
</feature>
<dbReference type="EMBL" id="JAAGAX010000005">
    <property type="protein sequence ID" value="KAF2314235.1"/>
    <property type="molecule type" value="Genomic_DNA"/>
</dbReference>
<comment type="caution">
    <text evidence="5">The sequence shown here is derived from an EMBL/GenBank/DDBJ whole genome shotgun (WGS) entry which is preliminary data.</text>
</comment>
<dbReference type="PANTHER" id="PTHR47990">
    <property type="entry name" value="2-OXOGLUTARATE (2OG) AND FE(II)-DEPENDENT OXYGENASE SUPERFAMILY PROTEIN-RELATED"/>
    <property type="match status" value="1"/>
</dbReference>
<dbReference type="AlphaFoldDB" id="A0A6A6MNX6"/>
<dbReference type="InterPro" id="IPR027443">
    <property type="entry name" value="IPNS-like_sf"/>
</dbReference>
<dbReference type="Proteomes" id="UP000467840">
    <property type="component" value="Chromosome 15"/>
</dbReference>
<dbReference type="InterPro" id="IPR005123">
    <property type="entry name" value="Oxoglu/Fe-dep_dioxygenase_dom"/>
</dbReference>
<proteinExistence type="inferred from homology"/>
<accession>A0A6A6MNX6</accession>
<dbReference type="InterPro" id="IPR026992">
    <property type="entry name" value="DIOX_N"/>
</dbReference>
<organism evidence="5 6">
    <name type="scientific">Hevea brasiliensis</name>
    <name type="common">Para rubber tree</name>
    <name type="synonym">Siphonia brasiliensis</name>
    <dbReference type="NCBI Taxonomy" id="3981"/>
    <lineage>
        <taxon>Eukaryota</taxon>
        <taxon>Viridiplantae</taxon>
        <taxon>Streptophyta</taxon>
        <taxon>Embryophyta</taxon>
        <taxon>Tracheophyta</taxon>
        <taxon>Spermatophyta</taxon>
        <taxon>Magnoliopsida</taxon>
        <taxon>eudicotyledons</taxon>
        <taxon>Gunneridae</taxon>
        <taxon>Pentapetalae</taxon>
        <taxon>rosids</taxon>
        <taxon>fabids</taxon>
        <taxon>Malpighiales</taxon>
        <taxon>Euphorbiaceae</taxon>
        <taxon>Crotonoideae</taxon>
        <taxon>Micrandreae</taxon>
        <taxon>Hevea</taxon>
    </lineage>
</organism>
<dbReference type="Pfam" id="PF14226">
    <property type="entry name" value="DIOX_N"/>
    <property type="match status" value="1"/>
</dbReference>
<protein>
    <recommendedName>
        <fullName evidence="4">Fe2OG dioxygenase domain-containing protein</fullName>
    </recommendedName>
</protein>
<evidence type="ECO:0000256" key="1">
    <source>
        <dbReference type="ARBA" id="ARBA00022723"/>
    </source>
</evidence>
<evidence type="ECO:0000256" key="2">
    <source>
        <dbReference type="ARBA" id="ARBA00023004"/>
    </source>
</evidence>
<reference evidence="5 6" key="1">
    <citation type="journal article" date="2020" name="Mol. Plant">
        <title>The Chromosome-Based Rubber Tree Genome Provides New Insights into Spurge Genome Evolution and Rubber Biosynthesis.</title>
        <authorList>
            <person name="Liu J."/>
            <person name="Shi C."/>
            <person name="Shi C.C."/>
            <person name="Li W."/>
            <person name="Zhang Q.J."/>
            <person name="Zhang Y."/>
            <person name="Li K."/>
            <person name="Lu H.F."/>
            <person name="Shi C."/>
            <person name="Zhu S.T."/>
            <person name="Xiao Z.Y."/>
            <person name="Nan H."/>
            <person name="Yue Y."/>
            <person name="Zhu X.G."/>
            <person name="Wu Y."/>
            <person name="Hong X.N."/>
            <person name="Fan G.Y."/>
            <person name="Tong Y."/>
            <person name="Zhang D."/>
            <person name="Mao C.L."/>
            <person name="Liu Y.L."/>
            <person name="Hao S.J."/>
            <person name="Liu W.Q."/>
            <person name="Lv M.Q."/>
            <person name="Zhang H.B."/>
            <person name="Liu Y."/>
            <person name="Hu-Tang G.R."/>
            <person name="Wang J.P."/>
            <person name="Wang J.H."/>
            <person name="Sun Y.H."/>
            <person name="Ni S.B."/>
            <person name="Chen W.B."/>
            <person name="Zhang X.C."/>
            <person name="Jiao Y.N."/>
            <person name="Eichler E.E."/>
            <person name="Li G.H."/>
            <person name="Liu X."/>
            <person name="Gao L.Z."/>
        </authorList>
    </citation>
    <scope>NUCLEOTIDE SEQUENCE [LARGE SCALE GENOMIC DNA]</scope>
    <source>
        <strain evidence="6">cv. GT1</strain>
        <tissue evidence="5">Leaf</tissue>
    </source>
</reference>
<dbReference type="PROSITE" id="PS51471">
    <property type="entry name" value="FE2OG_OXY"/>
    <property type="match status" value="1"/>
</dbReference>
<keyword evidence="3" id="KW-0560">Oxidoreductase</keyword>